<proteinExistence type="predicted"/>
<dbReference type="RefSeq" id="XP_033522723.1">
    <property type="nucleotide sequence ID" value="XM_033671997.1"/>
</dbReference>
<protein>
    <submittedName>
        <fullName evidence="2">Uncharacterized protein</fullName>
    </submittedName>
</protein>
<reference evidence="2" key="1">
    <citation type="journal article" date="2020" name="Stud. Mycol.">
        <title>101 Dothideomycetes genomes: a test case for predicting lifestyles and emergence of pathogens.</title>
        <authorList>
            <person name="Haridas S."/>
            <person name="Albert R."/>
            <person name="Binder M."/>
            <person name="Bloem J."/>
            <person name="Labutti K."/>
            <person name="Salamov A."/>
            <person name="Andreopoulos B."/>
            <person name="Baker S."/>
            <person name="Barry K."/>
            <person name="Bills G."/>
            <person name="Bluhm B."/>
            <person name="Cannon C."/>
            <person name="Castanera R."/>
            <person name="Culley D."/>
            <person name="Daum C."/>
            <person name="Ezra D."/>
            <person name="Gonzalez J."/>
            <person name="Henrissat B."/>
            <person name="Kuo A."/>
            <person name="Liang C."/>
            <person name="Lipzen A."/>
            <person name="Lutzoni F."/>
            <person name="Magnuson J."/>
            <person name="Mondo S."/>
            <person name="Nolan M."/>
            <person name="Ohm R."/>
            <person name="Pangilinan J."/>
            <person name="Park H.-J."/>
            <person name="Ramirez L."/>
            <person name="Alfaro M."/>
            <person name="Sun H."/>
            <person name="Tritt A."/>
            <person name="Yoshinaga Y."/>
            <person name="Zwiers L.-H."/>
            <person name="Turgeon B."/>
            <person name="Goodwin S."/>
            <person name="Spatafora J."/>
            <person name="Crous P."/>
            <person name="Grigoriev I."/>
        </authorList>
    </citation>
    <scope>NUCLEOTIDE SEQUENCE</scope>
    <source>
        <strain evidence="2">CBS 119687</strain>
    </source>
</reference>
<evidence type="ECO:0000256" key="1">
    <source>
        <dbReference type="SAM" id="MobiDB-lite"/>
    </source>
</evidence>
<dbReference type="OrthoDB" id="3801582at2759"/>
<dbReference type="Proteomes" id="UP000799771">
    <property type="component" value="Unassembled WGS sequence"/>
</dbReference>
<name>A0A6A6ABD8_9PLEO</name>
<dbReference type="AlphaFoldDB" id="A0A6A6ABD8"/>
<evidence type="ECO:0000313" key="2">
    <source>
        <dbReference type="EMBL" id="KAF2128334.1"/>
    </source>
</evidence>
<accession>A0A6A6ABD8</accession>
<feature type="region of interest" description="Disordered" evidence="1">
    <location>
        <begin position="307"/>
        <end position="391"/>
    </location>
</feature>
<organism evidence="2 3">
    <name type="scientific">Dothidotthia symphoricarpi CBS 119687</name>
    <dbReference type="NCBI Taxonomy" id="1392245"/>
    <lineage>
        <taxon>Eukaryota</taxon>
        <taxon>Fungi</taxon>
        <taxon>Dikarya</taxon>
        <taxon>Ascomycota</taxon>
        <taxon>Pezizomycotina</taxon>
        <taxon>Dothideomycetes</taxon>
        <taxon>Pleosporomycetidae</taxon>
        <taxon>Pleosporales</taxon>
        <taxon>Dothidotthiaceae</taxon>
        <taxon>Dothidotthia</taxon>
    </lineage>
</organism>
<sequence length="759" mass="82046">MFSPDPEFDLFGEYTNEEVGSSPLLDLFVDSDMVRSETPLPTLDYAETLRAELFGASACVLESIEGFQYVETMPSAIQETAEGVLGDPFTTPPPSDFQPVANIQTSFGWASPSFSSPFGDIQGRIYTSAHLEPLEGLQPAFSVEPLPVSPDTESIPAGPSMQDLLAENARLRALVASHVEPSTPKMTPRKRTAGISSIEDDSPSKKVCPMTPATSDAAAQQTSVEALWSSSDPLEQQLEHQQELVTPMTHGPTTSVNTKLRFDGDYVAEELAKVQEFINTPPPPSPLLPRHTPSMIMPAPPKCAMLQASQPTRRQTFSHAGASASFSNDIPSSSVPKLAMTPQTSSPAAKKPRAKRAPAKKASEKIATVKKTPAKKRQRTKSAPASTHQRKRSVEEIYTLNFYDLSQEEKARLLLPLLQGIDPKAADVAEAEALVQTAQTQSSAYAPATMHPEQTAQNKATNARATDIQIPAATFPQQVSPITPTANTQVTRFPSKHTTRTMTPSQITELYSPQTAQFISLGFQPASLSPVQTNSSSSPAHVGEFDGSSRADVSAVLEHVTTTPQTVQVDEDAYFFTQLEQFNNGDHTIECMSLGQLATNNEATQLEADISVGSAQLNNAGHTPDADIEDVSFTLAPTADLLAFEAELDAVTNSPGSAAQFNSPFELDAIARFNSGFNDLDVHYPPQPDIPLSISQPRSQKLRKMKSSYVPDVPIAMMQHTIPRSATQHFCIPAADIGATRQREALEKAARLQAQGRKR</sequence>
<keyword evidence="3" id="KW-1185">Reference proteome</keyword>
<feature type="compositionally biased region" description="Polar residues" evidence="1">
    <location>
        <begin position="212"/>
        <end position="222"/>
    </location>
</feature>
<gene>
    <name evidence="2" type="ORF">P153DRAFT_404379</name>
</gene>
<dbReference type="EMBL" id="ML977508">
    <property type="protein sequence ID" value="KAF2128334.1"/>
    <property type="molecule type" value="Genomic_DNA"/>
</dbReference>
<dbReference type="GeneID" id="54412429"/>
<feature type="compositionally biased region" description="Polar residues" evidence="1">
    <location>
        <begin position="307"/>
        <end position="335"/>
    </location>
</feature>
<feature type="region of interest" description="Disordered" evidence="1">
    <location>
        <begin position="181"/>
        <end position="222"/>
    </location>
</feature>
<feature type="compositionally biased region" description="Basic residues" evidence="1">
    <location>
        <begin position="350"/>
        <end position="359"/>
    </location>
</feature>
<evidence type="ECO:0000313" key="3">
    <source>
        <dbReference type="Proteomes" id="UP000799771"/>
    </source>
</evidence>